<gene>
    <name evidence="2" type="ORF">KS4_00630</name>
</gene>
<evidence type="ECO:0000313" key="2">
    <source>
        <dbReference type="EMBL" id="QDU32035.1"/>
    </source>
</evidence>
<evidence type="ECO:0000256" key="1">
    <source>
        <dbReference type="SAM" id="Phobius"/>
    </source>
</evidence>
<accession>A0A517YP82</accession>
<feature type="transmembrane region" description="Helical" evidence="1">
    <location>
        <begin position="12"/>
        <end position="33"/>
    </location>
</feature>
<keyword evidence="1" id="KW-0812">Transmembrane</keyword>
<protein>
    <submittedName>
        <fullName evidence="2">Uncharacterized protein</fullName>
    </submittedName>
</protein>
<keyword evidence="1" id="KW-0472">Membrane</keyword>
<dbReference type="AlphaFoldDB" id="A0A517YP82"/>
<dbReference type="KEGG" id="pcor:KS4_00630"/>
<keyword evidence="3" id="KW-1185">Reference proteome</keyword>
<keyword evidence="1" id="KW-1133">Transmembrane helix</keyword>
<dbReference type="RefSeq" id="WP_145072937.1">
    <property type="nucleotide sequence ID" value="NZ_CP036425.1"/>
</dbReference>
<reference evidence="2 3" key="1">
    <citation type="submission" date="2019-02" db="EMBL/GenBank/DDBJ databases">
        <title>Deep-cultivation of Planctomycetes and their phenomic and genomic characterization uncovers novel biology.</title>
        <authorList>
            <person name="Wiegand S."/>
            <person name="Jogler M."/>
            <person name="Boedeker C."/>
            <person name="Pinto D."/>
            <person name="Vollmers J."/>
            <person name="Rivas-Marin E."/>
            <person name="Kohn T."/>
            <person name="Peeters S.H."/>
            <person name="Heuer A."/>
            <person name="Rast P."/>
            <person name="Oberbeckmann S."/>
            <person name="Bunk B."/>
            <person name="Jeske O."/>
            <person name="Meyerdierks A."/>
            <person name="Storesund J.E."/>
            <person name="Kallscheuer N."/>
            <person name="Luecker S."/>
            <person name="Lage O.M."/>
            <person name="Pohl T."/>
            <person name="Merkel B.J."/>
            <person name="Hornburger P."/>
            <person name="Mueller R.-W."/>
            <person name="Bruemmer F."/>
            <person name="Labrenz M."/>
            <person name="Spormann A.M."/>
            <person name="Op den Camp H."/>
            <person name="Overmann J."/>
            <person name="Amann R."/>
            <person name="Jetten M.S.M."/>
            <person name="Mascher T."/>
            <person name="Medema M.H."/>
            <person name="Devos D.P."/>
            <person name="Kaster A.-K."/>
            <person name="Ovreas L."/>
            <person name="Rohde M."/>
            <person name="Galperin M.Y."/>
            <person name="Jogler C."/>
        </authorList>
    </citation>
    <scope>NUCLEOTIDE SEQUENCE [LARGE SCALE GENOMIC DNA]</scope>
    <source>
        <strain evidence="2 3">KS4</strain>
    </source>
</reference>
<dbReference type="Proteomes" id="UP000317369">
    <property type="component" value="Chromosome"/>
</dbReference>
<dbReference type="EMBL" id="CP036425">
    <property type="protein sequence ID" value="QDU32035.1"/>
    <property type="molecule type" value="Genomic_DNA"/>
</dbReference>
<proteinExistence type="predicted"/>
<name>A0A517YP82_9BACT</name>
<evidence type="ECO:0000313" key="3">
    <source>
        <dbReference type="Proteomes" id="UP000317369"/>
    </source>
</evidence>
<sequence length="172" mass="19629">MNNLNLLKISSAGWLVAMLVITAMLALTTNLQAEPKNVAKERATYYKLINERQVIRQRLAQLDRRAAQLMQQGQDPVVLHAEQVGLQDKLDLIELRLEIVAARLGFDVPLNDPVQPEAEVVEEDPIRAKANRAFERGRDRTMIRLREDAKRLLSSINFSRFLAEPVVDKNNY</sequence>
<organism evidence="2 3">
    <name type="scientific">Poriferisphaera corsica</name>
    <dbReference type="NCBI Taxonomy" id="2528020"/>
    <lineage>
        <taxon>Bacteria</taxon>
        <taxon>Pseudomonadati</taxon>
        <taxon>Planctomycetota</taxon>
        <taxon>Phycisphaerae</taxon>
        <taxon>Phycisphaerales</taxon>
        <taxon>Phycisphaeraceae</taxon>
        <taxon>Poriferisphaera</taxon>
    </lineage>
</organism>
<dbReference type="OrthoDB" id="9978955at2"/>